<dbReference type="EMBL" id="VWFO01000680">
    <property type="protein sequence ID" value="KAA4645909.1"/>
    <property type="molecule type" value="Genomic_DNA"/>
</dbReference>
<accession>A0A642C811</accession>
<proteinExistence type="predicted"/>
<dbReference type="Proteomes" id="UP000435985">
    <property type="component" value="Unassembled WGS sequence"/>
</dbReference>
<keyword evidence="1" id="KW-0732">Signal</keyword>
<organism evidence="2 3">
    <name type="scientific">Bacteroides ovatus</name>
    <dbReference type="NCBI Taxonomy" id="28116"/>
    <lineage>
        <taxon>Bacteria</taxon>
        <taxon>Pseudomonadati</taxon>
        <taxon>Bacteroidota</taxon>
        <taxon>Bacteroidia</taxon>
        <taxon>Bacteroidales</taxon>
        <taxon>Bacteroidaceae</taxon>
        <taxon>Bacteroides</taxon>
    </lineage>
</organism>
<dbReference type="GO" id="GO:0016787">
    <property type="term" value="F:hydrolase activity"/>
    <property type="evidence" value="ECO:0007669"/>
    <property type="project" value="UniProtKB-KW"/>
</dbReference>
<feature type="signal peptide" evidence="1">
    <location>
        <begin position="1"/>
        <end position="20"/>
    </location>
</feature>
<evidence type="ECO:0000313" key="2">
    <source>
        <dbReference type="EMBL" id="KAA4645909.1"/>
    </source>
</evidence>
<evidence type="ECO:0000256" key="1">
    <source>
        <dbReference type="SAM" id="SignalP"/>
    </source>
</evidence>
<feature type="chain" id="PRO_5024902842" evidence="1">
    <location>
        <begin position="21"/>
        <end position="133"/>
    </location>
</feature>
<protein>
    <submittedName>
        <fullName evidence="2">Glycoside hydrolase</fullName>
    </submittedName>
</protein>
<reference evidence="2 3" key="1">
    <citation type="journal article" date="2019" name="Nat. Med.">
        <title>A library of human gut bacterial isolates paired with longitudinal multiomics data enables mechanistic microbiome research.</title>
        <authorList>
            <person name="Poyet M."/>
            <person name="Groussin M."/>
            <person name="Gibbons S.M."/>
            <person name="Avila-Pacheco J."/>
            <person name="Jiang X."/>
            <person name="Kearney S.M."/>
            <person name="Perrotta A.R."/>
            <person name="Berdy B."/>
            <person name="Zhao S."/>
            <person name="Lieberman T.D."/>
            <person name="Swanson P.K."/>
            <person name="Smith M."/>
            <person name="Roesemann S."/>
            <person name="Alexander J.E."/>
            <person name="Rich S.A."/>
            <person name="Livny J."/>
            <person name="Vlamakis H."/>
            <person name="Clish C."/>
            <person name="Bullock K."/>
            <person name="Deik A."/>
            <person name="Scott J."/>
            <person name="Pierce K.A."/>
            <person name="Xavier R.J."/>
            <person name="Alm E.J."/>
        </authorList>
    </citation>
    <scope>NUCLEOTIDE SEQUENCE [LARGE SCALE GENOMIC DNA]</scope>
    <source>
        <strain evidence="2 3">BIOML-A14</strain>
    </source>
</reference>
<comment type="caution">
    <text evidence="2">The sequence shown here is derived from an EMBL/GenBank/DDBJ whole genome shotgun (WGS) entry which is preliminary data.</text>
</comment>
<dbReference type="AlphaFoldDB" id="A0A642C811"/>
<evidence type="ECO:0000313" key="3">
    <source>
        <dbReference type="Proteomes" id="UP000435985"/>
    </source>
</evidence>
<feature type="non-terminal residue" evidence="2">
    <location>
        <position position="133"/>
    </location>
</feature>
<keyword evidence="2" id="KW-0378">Hydrolase</keyword>
<sequence length="133" mass="14802">MITGIISILCYLQCFGTLSASVTAKNENGNFVLKNKNVELVFANGKEFLFKEFRMDGMNILPVNGSTTHPWQLIYRGPNGENPTLMPRWGEYKGGEIQKTQDASTLIFTWQMVIDAGPTCPVRILVTLGKDAE</sequence>
<gene>
    <name evidence="2" type="ORF">F3B98_32690</name>
</gene>
<name>A0A642C811_BACOV</name>